<evidence type="ECO:0000313" key="1">
    <source>
        <dbReference type="EMBL" id="KAI8008274.1"/>
    </source>
</evidence>
<proteinExistence type="predicted"/>
<accession>A0ACC0H5K3</accession>
<dbReference type="Proteomes" id="UP001060215">
    <property type="component" value="Chromosome 7"/>
</dbReference>
<dbReference type="EMBL" id="CM045764">
    <property type="protein sequence ID" value="KAI8008274.1"/>
    <property type="molecule type" value="Genomic_DNA"/>
</dbReference>
<protein>
    <submittedName>
        <fullName evidence="1">Calcium-binding protein PBP1</fullName>
    </submittedName>
</protein>
<keyword evidence="2" id="KW-1185">Reference proteome</keyword>
<comment type="caution">
    <text evidence="1">The sequence shown here is derived from an EMBL/GenBank/DDBJ whole genome shotgun (WGS) entry which is preliminary data.</text>
</comment>
<reference evidence="1 2" key="1">
    <citation type="journal article" date="2022" name="Plant J.">
        <title>Chromosome-level genome of Camellia lanceoleosa provides a valuable resource for understanding genome evolution and self-incompatibility.</title>
        <authorList>
            <person name="Gong W."/>
            <person name="Xiao S."/>
            <person name="Wang L."/>
            <person name="Liao Z."/>
            <person name="Chang Y."/>
            <person name="Mo W."/>
            <person name="Hu G."/>
            <person name="Li W."/>
            <person name="Zhao G."/>
            <person name="Zhu H."/>
            <person name="Hu X."/>
            <person name="Ji K."/>
            <person name="Xiang X."/>
            <person name="Song Q."/>
            <person name="Yuan D."/>
            <person name="Jin S."/>
            <person name="Zhang L."/>
        </authorList>
    </citation>
    <scope>NUCLEOTIDE SEQUENCE [LARGE SCALE GENOMIC DNA]</scope>
    <source>
        <strain evidence="1">SQ_2022a</strain>
    </source>
</reference>
<organism evidence="1 2">
    <name type="scientific">Camellia lanceoleosa</name>
    <dbReference type="NCBI Taxonomy" id="1840588"/>
    <lineage>
        <taxon>Eukaryota</taxon>
        <taxon>Viridiplantae</taxon>
        <taxon>Streptophyta</taxon>
        <taxon>Embryophyta</taxon>
        <taxon>Tracheophyta</taxon>
        <taxon>Spermatophyta</taxon>
        <taxon>Magnoliopsida</taxon>
        <taxon>eudicotyledons</taxon>
        <taxon>Gunneridae</taxon>
        <taxon>Pentapetalae</taxon>
        <taxon>asterids</taxon>
        <taxon>Ericales</taxon>
        <taxon>Theaceae</taxon>
        <taxon>Camellia</taxon>
    </lineage>
</organism>
<gene>
    <name evidence="1" type="ORF">LOK49_LG07G03250</name>
</gene>
<evidence type="ECO:0000313" key="2">
    <source>
        <dbReference type="Proteomes" id="UP001060215"/>
    </source>
</evidence>
<name>A0ACC0H5K3_9ERIC</name>
<sequence>MVPNTQSYFEDLLPTMADKLGGEGLIEELCNGLRLLMDGDKGVITFDSLKKNAALLGLQELREDDLRGMLREGDFDGYGPDAPPRKLLLQRNSCELTGQQKELKNQPVQLMCFFLWASMWAFYVLVLCGISVKQYGGLWEPFKRTYGFILPVEDLSPTIGVLWYLEKQPKGIGPHFHVAA</sequence>